<dbReference type="GeneID" id="109611921"/>
<dbReference type="VEuPathDB" id="VectorBase:MDOMA2_017367"/>
<dbReference type="KEGG" id="mde:109611921"/>
<evidence type="ECO:0000313" key="2">
    <source>
        <dbReference type="Proteomes" id="UP001652621"/>
    </source>
</evidence>
<evidence type="ECO:0000313" key="3">
    <source>
        <dbReference type="RefSeq" id="XP_019890923.2"/>
    </source>
</evidence>
<dbReference type="AlphaFoldDB" id="A0A9J7DD47"/>
<feature type="chain" id="PRO_5045233910" evidence="1">
    <location>
        <begin position="21"/>
        <end position="178"/>
    </location>
</feature>
<dbReference type="Proteomes" id="UP001652621">
    <property type="component" value="Unplaced"/>
</dbReference>
<sequence>MTITLQLFMYFTVLLCCTVAYNMEFVDVNASSTTPDILDTSLRKVRISRGVFGFSGFINMKQDFDTDLQTYEVQVYYSSNGISYALSPFRIPPTPMTKVMNKEYKLYAKDALDKCCTNAPQFDRFVSPMTARNMICENCQLLTTNFPSVLRSGYYKLVVRIYERPNVTIIMLGKIDWS</sequence>
<reference evidence="3" key="1">
    <citation type="submission" date="2025-08" db="UniProtKB">
        <authorList>
            <consortium name="RefSeq"/>
        </authorList>
    </citation>
    <scope>IDENTIFICATION</scope>
    <source>
        <strain evidence="3">Aabys</strain>
        <tissue evidence="3">Whole body</tissue>
    </source>
</reference>
<dbReference type="PANTHER" id="PTHR21112:SF0">
    <property type="entry name" value="CHEMOSENSORY PROTEIN A 29A-RELATED"/>
    <property type="match status" value="1"/>
</dbReference>
<protein>
    <submittedName>
        <fullName evidence="3">Uncharacterized protein LOC109611921</fullName>
    </submittedName>
</protein>
<accession>A0A9J7DD47</accession>
<dbReference type="OrthoDB" id="8043478at2759"/>
<name>A0A9J7DD47_MUSDO</name>
<dbReference type="PANTHER" id="PTHR21112">
    <property type="entry name" value="CHEMOSENSORY PROTEIN A 29A-RELATED"/>
    <property type="match status" value="1"/>
</dbReference>
<evidence type="ECO:0000256" key="1">
    <source>
        <dbReference type="SAM" id="SignalP"/>
    </source>
</evidence>
<organism evidence="2 3">
    <name type="scientific">Musca domestica</name>
    <name type="common">House fly</name>
    <dbReference type="NCBI Taxonomy" id="7370"/>
    <lineage>
        <taxon>Eukaryota</taxon>
        <taxon>Metazoa</taxon>
        <taxon>Ecdysozoa</taxon>
        <taxon>Arthropoda</taxon>
        <taxon>Hexapoda</taxon>
        <taxon>Insecta</taxon>
        <taxon>Pterygota</taxon>
        <taxon>Neoptera</taxon>
        <taxon>Endopterygota</taxon>
        <taxon>Diptera</taxon>
        <taxon>Brachycera</taxon>
        <taxon>Muscomorpha</taxon>
        <taxon>Muscoidea</taxon>
        <taxon>Muscidae</taxon>
        <taxon>Musca</taxon>
    </lineage>
</organism>
<dbReference type="RefSeq" id="XP_019890923.2">
    <property type="nucleotide sequence ID" value="XM_020035364.2"/>
</dbReference>
<keyword evidence="1" id="KW-0732">Signal</keyword>
<keyword evidence="2" id="KW-1185">Reference proteome</keyword>
<gene>
    <name evidence="3" type="primary">LOC109611921</name>
</gene>
<feature type="signal peptide" evidence="1">
    <location>
        <begin position="1"/>
        <end position="20"/>
    </location>
</feature>
<proteinExistence type="predicted"/>